<gene>
    <name evidence="2" type="ORF">U14_00273</name>
</gene>
<feature type="domain" description="Putative restriction endonuclease" evidence="1">
    <location>
        <begin position="16"/>
        <end position="180"/>
    </location>
</feature>
<dbReference type="Proteomes" id="UP000030700">
    <property type="component" value="Unassembled WGS sequence"/>
</dbReference>
<keyword evidence="3" id="KW-1185">Reference proteome</keyword>
<dbReference type="InterPro" id="IPR008538">
    <property type="entry name" value="Uma2"/>
</dbReference>
<proteinExistence type="predicted"/>
<dbReference type="PANTHER" id="PTHR36558">
    <property type="entry name" value="GLR1098 PROTEIN"/>
    <property type="match status" value="1"/>
</dbReference>
<evidence type="ECO:0000313" key="2">
    <source>
        <dbReference type="EMBL" id="GAK49055.1"/>
    </source>
</evidence>
<dbReference type="PANTHER" id="PTHR36558:SF1">
    <property type="entry name" value="RESTRICTION ENDONUCLEASE DOMAIN-CONTAINING PROTEIN-RELATED"/>
    <property type="match status" value="1"/>
</dbReference>
<sequence length="202" mass="22965">MQAASNVIRTTEFTPEMYLDYERRSAFKSEFVNGAIFAMAGASEAHNLIVANVVRELGMQMKGRPCRVYPSDMRVRIPQKKRYVYPDAIVVCGEPEFEDEHRDTLLNPTVVIEVLSPSTENYDRVAKFAAYRTVASLQEYLLISQDTPLIECYTRQEGTRFWLFSDADGRDAVMELNAIPARLALAEVYEHVEFQPGQGVEP</sequence>
<dbReference type="InterPro" id="IPR012296">
    <property type="entry name" value="Nuclease_put_TT1808"/>
</dbReference>
<evidence type="ECO:0000313" key="3">
    <source>
        <dbReference type="Proteomes" id="UP000030700"/>
    </source>
</evidence>
<dbReference type="SUPFAM" id="SSF52980">
    <property type="entry name" value="Restriction endonuclease-like"/>
    <property type="match status" value="1"/>
</dbReference>
<organism evidence="2">
    <name type="scientific">Candidatus Moduliflexus flocculans</name>
    <dbReference type="NCBI Taxonomy" id="1499966"/>
    <lineage>
        <taxon>Bacteria</taxon>
        <taxon>Candidatus Moduliflexota</taxon>
        <taxon>Candidatus Moduliflexia</taxon>
        <taxon>Candidatus Moduliflexales</taxon>
        <taxon>Candidatus Moduliflexaceae</taxon>
    </lineage>
</organism>
<protein>
    <recommendedName>
        <fullName evidence="1">Putative restriction endonuclease domain-containing protein</fullName>
    </recommendedName>
</protein>
<dbReference type="Pfam" id="PF05685">
    <property type="entry name" value="Uma2"/>
    <property type="match status" value="1"/>
</dbReference>
<name>A0A0S6VTM0_9BACT</name>
<evidence type="ECO:0000259" key="1">
    <source>
        <dbReference type="Pfam" id="PF05685"/>
    </source>
</evidence>
<dbReference type="Gene3D" id="3.90.1570.10">
    <property type="entry name" value="tt1808, chain A"/>
    <property type="match status" value="1"/>
</dbReference>
<dbReference type="AlphaFoldDB" id="A0A0S6VTM0"/>
<accession>A0A0S6VTM0</accession>
<dbReference type="InterPro" id="IPR011335">
    <property type="entry name" value="Restrct_endonuc-II-like"/>
</dbReference>
<dbReference type="EMBL" id="DF820455">
    <property type="protein sequence ID" value="GAK49055.1"/>
    <property type="molecule type" value="Genomic_DNA"/>
</dbReference>
<dbReference type="HOGENOM" id="CLU_076312_6_0_0"/>
<dbReference type="CDD" id="cd06260">
    <property type="entry name" value="DUF820-like"/>
    <property type="match status" value="1"/>
</dbReference>
<reference evidence="2" key="1">
    <citation type="journal article" date="2015" name="PeerJ">
        <title>First genomic representation of candidate bacterial phylum KSB3 points to enhanced environmental sensing as a trigger of wastewater bulking.</title>
        <authorList>
            <person name="Sekiguchi Y."/>
            <person name="Ohashi A."/>
            <person name="Parks D.H."/>
            <person name="Yamauchi T."/>
            <person name="Tyson G.W."/>
            <person name="Hugenholtz P."/>
        </authorList>
    </citation>
    <scope>NUCLEOTIDE SEQUENCE [LARGE SCALE GENOMIC DNA]</scope>
</reference>
<dbReference type="STRING" id="1499966.U14_00273"/>